<dbReference type="InterPro" id="IPR050113">
    <property type="entry name" value="Ub_conjugating_enzyme"/>
</dbReference>
<proteinExistence type="predicted"/>
<dbReference type="CDD" id="cd23802">
    <property type="entry name" value="UBCc_UBE2Q"/>
    <property type="match status" value="1"/>
</dbReference>
<name>K0RZ81_THAOC</name>
<organism evidence="3 4">
    <name type="scientific">Thalassiosira oceanica</name>
    <name type="common">Marine diatom</name>
    <dbReference type="NCBI Taxonomy" id="159749"/>
    <lineage>
        <taxon>Eukaryota</taxon>
        <taxon>Sar</taxon>
        <taxon>Stramenopiles</taxon>
        <taxon>Ochrophyta</taxon>
        <taxon>Bacillariophyta</taxon>
        <taxon>Coscinodiscophyceae</taxon>
        <taxon>Thalassiosirophycidae</taxon>
        <taxon>Thalassiosirales</taxon>
        <taxon>Thalassiosiraceae</taxon>
        <taxon>Thalassiosira</taxon>
    </lineage>
</organism>
<feature type="compositionally biased region" description="Acidic residues" evidence="1">
    <location>
        <begin position="156"/>
        <end position="172"/>
    </location>
</feature>
<dbReference type="PANTHER" id="PTHR24067">
    <property type="entry name" value="UBIQUITIN-CONJUGATING ENZYME E2"/>
    <property type="match status" value="1"/>
</dbReference>
<sequence>MDLAVAVRSTGAALNQILSHFTTPDQTPLWISRRTLSAKGVLPQPPPQTALPWTPRHLLLRLDMSSAPSDNADAPLGGVQQDPNRVSMLVHGTSDQPASPEEDEVPVGSPHENIAAVVRPSAIVECEGNEDTGDGAASLAEEVAGQKQQAVDEAGNIEEEGDAQQGADDDGSEYSYEYCDSDADDDGFLIPAAAPAAVASTARRRSAGNRTIGVPTRSALEKKQKWKEPTRAAVNMSLRAEKEKTGGRRRLASDLYKIMMADTKEAGFSLEPVDEDSMDKWRINLFGFDEDSNLAKDLMVCGTDSVELQMSFPDDYPFKPPFVRVVKPRFQRQTGFVMSGALCMELLTSDGWNPVNDIESVIVSIRSLMVVGNGRLQAAVDMGQDAYKKALAGILERKKEGKMAAAKSDGTEGSDDNKRKRSDSNADEDGEPKAEPKKSITGGSYTTGEAEEAYKYLSNYHKKEGWDRNGWWARKG</sequence>
<evidence type="ECO:0000259" key="2">
    <source>
        <dbReference type="PROSITE" id="PS50127"/>
    </source>
</evidence>
<dbReference type="InterPro" id="IPR000608">
    <property type="entry name" value="UBC"/>
</dbReference>
<gene>
    <name evidence="3" type="ORF">THAOC_22169</name>
</gene>
<dbReference type="Pfam" id="PF00179">
    <property type="entry name" value="UQ_con"/>
    <property type="match status" value="1"/>
</dbReference>
<feature type="region of interest" description="Disordered" evidence="1">
    <location>
        <begin position="401"/>
        <end position="446"/>
    </location>
</feature>
<comment type="caution">
    <text evidence="3">The sequence shown here is derived from an EMBL/GenBank/DDBJ whole genome shotgun (WGS) entry which is preliminary data.</text>
</comment>
<evidence type="ECO:0000256" key="1">
    <source>
        <dbReference type="SAM" id="MobiDB-lite"/>
    </source>
</evidence>
<feature type="region of interest" description="Disordered" evidence="1">
    <location>
        <begin position="156"/>
        <end position="176"/>
    </location>
</feature>
<dbReference type="AlphaFoldDB" id="K0RZ81"/>
<dbReference type="eggNOG" id="KOG0897">
    <property type="taxonomic scope" value="Eukaryota"/>
</dbReference>
<dbReference type="SUPFAM" id="SSF54495">
    <property type="entry name" value="UBC-like"/>
    <property type="match status" value="1"/>
</dbReference>
<dbReference type="OrthoDB" id="1926878at2759"/>
<dbReference type="Proteomes" id="UP000266841">
    <property type="component" value="Unassembled WGS sequence"/>
</dbReference>
<protein>
    <recommendedName>
        <fullName evidence="2">UBC core domain-containing protein</fullName>
    </recommendedName>
</protein>
<dbReference type="Gene3D" id="3.10.110.10">
    <property type="entry name" value="Ubiquitin Conjugating Enzyme"/>
    <property type="match status" value="1"/>
</dbReference>
<dbReference type="EMBL" id="AGNL01027118">
    <property type="protein sequence ID" value="EJK57754.1"/>
    <property type="molecule type" value="Genomic_DNA"/>
</dbReference>
<dbReference type="PROSITE" id="PS50127">
    <property type="entry name" value="UBC_2"/>
    <property type="match status" value="1"/>
</dbReference>
<dbReference type="InterPro" id="IPR016135">
    <property type="entry name" value="UBQ-conjugating_enzyme/RWD"/>
</dbReference>
<keyword evidence="4" id="KW-1185">Reference proteome</keyword>
<evidence type="ECO:0000313" key="4">
    <source>
        <dbReference type="Proteomes" id="UP000266841"/>
    </source>
</evidence>
<reference evidence="3 4" key="1">
    <citation type="journal article" date="2012" name="Genome Biol.">
        <title>Genome and low-iron response of an oceanic diatom adapted to chronic iron limitation.</title>
        <authorList>
            <person name="Lommer M."/>
            <person name="Specht M."/>
            <person name="Roy A.S."/>
            <person name="Kraemer L."/>
            <person name="Andreson R."/>
            <person name="Gutowska M.A."/>
            <person name="Wolf J."/>
            <person name="Bergner S.V."/>
            <person name="Schilhabel M.B."/>
            <person name="Klostermeier U.C."/>
            <person name="Beiko R.G."/>
            <person name="Rosenstiel P."/>
            <person name="Hippler M."/>
            <person name="Laroche J."/>
        </authorList>
    </citation>
    <scope>NUCLEOTIDE SEQUENCE [LARGE SCALE GENOMIC DNA]</scope>
    <source>
        <strain evidence="3 4">CCMP1005</strain>
    </source>
</reference>
<dbReference type="SMART" id="SM00212">
    <property type="entry name" value="UBCc"/>
    <property type="match status" value="1"/>
</dbReference>
<feature type="compositionally biased region" description="Basic and acidic residues" evidence="1">
    <location>
        <begin position="415"/>
        <end position="424"/>
    </location>
</feature>
<feature type="region of interest" description="Disordered" evidence="1">
    <location>
        <begin position="89"/>
        <end position="108"/>
    </location>
</feature>
<accession>K0RZ81</accession>
<feature type="domain" description="UBC core" evidence="2">
    <location>
        <begin position="246"/>
        <end position="410"/>
    </location>
</feature>
<evidence type="ECO:0000313" key="3">
    <source>
        <dbReference type="EMBL" id="EJK57754.1"/>
    </source>
</evidence>